<name>A0A3E1RFL1_9BURK</name>
<evidence type="ECO:0000256" key="1">
    <source>
        <dbReference type="ARBA" id="ARBA00007665"/>
    </source>
</evidence>
<dbReference type="Pfam" id="PF01205">
    <property type="entry name" value="Impact_N"/>
    <property type="match status" value="1"/>
</dbReference>
<gene>
    <name evidence="4" type="ORF">DIC66_05485</name>
</gene>
<evidence type="ECO:0000313" key="4">
    <source>
        <dbReference type="EMBL" id="RFO98167.1"/>
    </source>
</evidence>
<reference evidence="4 5" key="1">
    <citation type="submission" date="2018-05" db="EMBL/GenBank/DDBJ databases">
        <title>Rhodoferax soyangensis sp.nov., isolated from an oligotrophic freshwater lake.</title>
        <authorList>
            <person name="Park M."/>
        </authorList>
    </citation>
    <scope>NUCLEOTIDE SEQUENCE [LARGE SCALE GENOMIC DNA]</scope>
    <source>
        <strain evidence="4 5">IMCC26218</strain>
    </source>
</reference>
<dbReference type="InterPro" id="IPR036956">
    <property type="entry name" value="Impact_N_sf"/>
</dbReference>
<dbReference type="SUPFAM" id="SSF54980">
    <property type="entry name" value="EF-G C-terminal domain-like"/>
    <property type="match status" value="1"/>
</dbReference>
<organism evidence="4 5">
    <name type="scientific">Rhodoferax lacus</name>
    <dbReference type="NCBI Taxonomy" id="2184758"/>
    <lineage>
        <taxon>Bacteria</taxon>
        <taxon>Pseudomonadati</taxon>
        <taxon>Pseudomonadota</taxon>
        <taxon>Betaproteobacteria</taxon>
        <taxon>Burkholderiales</taxon>
        <taxon>Comamonadaceae</taxon>
        <taxon>Rhodoferax</taxon>
    </lineage>
</organism>
<dbReference type="InterPro" id="IPR023582">
    <property type="entry name" value="Impact"/>
</dbReference>
<dbReference type="EMBL" id="QFZK01000002">
    <property type="protein sequence ID" value="RFO98167.1"/>
    <property type="molecule type" value="Genomic_DNA"/>
</dbReference>
<dbReference type="GO" id="GO:0032561">
    <property type="term" value="F:guanyl ribonucleotide binding"/>
    <property type="evidence" value="ECO:0007669"/>
    <property type="project" value="UniProtKB-ARBA"/>
</dbReference>
<dbReference type="GO" id="GO:0006446">
    <property type="term" value="P:regulation of translational initiation"/>
    <property type="evidence" value="ECO:0007669"/>
    <property type="project" value="TreeGrafter"/>
</dbReference>
<comment type="caution">
    <text evidence="4">The sequence shown here is derived from an EMBL/GenBank/DDBJ whole genome shotgun (WGS) entry which is preliminary data.</text>
</comment>
<dbReference type="Pfam" id="PF09186">
    <property type="entry name" value="DUF1949"/>
    <property type="match status" value="1"/>
</dbReference>
<dbReference type="OrthoDB" id="9813771at2"/>
<evidence type="ECO:0000259" key="2">
    <source>
        <dbReference type="Pfam" id="PF01205"/>
    </source>
</evidence>
<proteinExistence type="inferred from homology"/>
<sequence>MAHSIASAATSELLIKKSRFIGCVQPVPDRASAQAMVASLKKQHPAAAHVCWALMAGGHSAAVDDGEPSGTAGKPMLEVLRHQDLDGVLATVVRYYGGIQLGAGGLVRAYTDCVAQALKGAAKTPIVKVRTLQCAVPYAMEGLLRRVLEAAGGALLGVEHGAAVAMTFSMDVAAADALVAHLNEVGQGRIVWLDFNGS</sequence>
<dbReference type="InterPro" id="IPR015269">
    <property type="entry name" value="UPF0029_Impact_C"/>
</dbReference>
<evidence type="ECO:0000259" key="3">
    <source>
        <dbReference type="Pfam" id="PF09186"/>
    </source>
</evidence>
<dbReference type="InterPro" id="IPR001498">
    <property type="entry name" value="Impact_N"/>
</dbReference>
<evidence type="ECO:0000313" key="5">
    <source>
        <dbReference type="Proteomes" id="UP000260665"/>
    </source>
</evidence>
<comment type="similarity">
    <text evidence="1">Belongs to the IMPACT family.</text>
</comment>
<feature type="domain" description="UPF0029" evidence="3">
    <location>
        <begin position="134"/>
        <end position="189"/>
    </location>
</feature>
<dbReference type="SUPFAM" id="SSF54211">
    <property type="entry name" value="Ribosomal protein S5 domain 2-like"/>
    <property type="match status" value="1"/>
</dbReference>
<accession>A0A3E1RFL1</accession>
<dbReference type="AlphaFoldDB" id="A0A3E1RFL1"/>
<dbReference type="GO" id="GO:0005737">
    <property type="term" value="C:cytoplasm"/>
    <property type="evidence" value="ECO:0007669"/>
    <property type="project" value="TreeGrafter"/>
</dbReference>
<dbReference type="PANTHER" id="PTHR16301">
    <property type="entry name" value="IMPACT-RELATED"/>
    <property type="match status" value="1"/>
</dbReference>
<keyword evidence="5" id="KW-1185">Reference proteome</keyword>
<dbReference type="PANTHER" id="PTHR16301:SF20">
    <property type="entry name" value="IMPACT FAMILY MEMBER YIGZ"/>
    <property type="match status" value="1"/>
</dbReference>
<dbReference type="Gene3D" id="3.30.230.30">
    <property type="entry name" value="Impact, N-terminal domain"/>
    <property type="match status" value="1"/>
</dbReference>
<protein>
    <submittedName>
        <fullName evidence="4">IMPACT family protein</fullName>
    </submittedName>
</protein>
<dbReference type="RefSeq" id="WP_117174824.1">
    <property type="nucleotide sequence ID" value="NZ_QFZK01000002.1"/>
</dbReference>
<dbReference type="GO" id="GO:0017111">
    <property type="term" value="F:ribonucleoside triphosphate phosphatase activity"/>
    <property type="evidence" value="ECO:0007669"/>
    <property type="project" value="UniProtKB-ARBA"/>
</dbReference>
<dbReference type="InterPro" id="IPR035647">
    <property type="entry name" value="EFG_III/V"/>
</dbReference>
<dbReference type="InterPro" id="IPR020568">
    <property type="entry name" value="Ribosomal_Su5_D2-typ_SF"/>
</dbReference>
<feature type="domain" description="Impact N-terminal" evidence="2">
    <location>
        <begin position="16"/>
        <end position="118"/>
    </location>
</feature>
<dbReference type="Proteomes" id="UP000260665">
    <property type="component" value="Unassembled WGS sequence"/>
</dbReference>